<keyword evidence="3" id="KW-0547">Nucleotide-binding</keyword>
<dbReference type="GO" id="GO:0016887">
    <property type="term" value="F:ATP hydrolysis activity"/>
    <property type="evidence" value="ECO:0007669"/>
    <property type="project" value="InterPro"/>
</dbReference>
<evidence type="ECO:0000256" key="4">
    <source>
        <dbReference type="ARBA" id="ARBA00022840"/>
    </source>
</evidence>
<reference evidence="6 7" key="1">
    <citation type="submission" date="2017-09" db="EMBL/GenBank/DDBJ databases">
        <authorList>
            <person name="Ehlers B."/>
            <person name="Leendertz F.H."/>
        </authorList>
    </citation>
    <scope>NUCLEOTIDE SEQUENCE [LARGE SCALE GENOMIC DNA]</scope>
    <source>
        <strain evidence="6 7">DSM 46844</strain>
    </source>
</reference>
<dbReference type="InterPro" id="IPR017871">
    <property type="entry name" value="ABC_transporter-like_CS"/>
</dbReference>
<evidence type="ECO:0000256" key="3">
    <source>
        <dbReference type="ARBA" id="ARBA00022741"/>
    </source>
</evidence>
<dbReference type="Pfam" id="PF00005">
    <property type="entry name" value="ABC_tran"/>
    <property type="match status" value="2"/>
</dbReference>
<dbReference type="InterPro" id="IPR003439">
    <property type="entry name" value="ABC_transporter-like_ATP-bd"/>
</dbReference>
<keyword evidence="2" id="KW-0677">Repeat</keyword>
<dbReference type="AlphaFoldDB" id="A0A285ED92"/>
<evidence type="ECO:0000256" key="2">
    <source>
        <dbReference type="ARBA" id="ARBA00022737"/>
    </source>
</evidence>
<sequence length="504" mass="54261">MNPDQRAPRLDLRAVSKTFGGTRVLHDVSLDIAPGEVHALVGQNGSGKSTLIKILAGFHEADPGASALVDGRPRSLGDPDDIHDAGVRFVHQDLGLVPALSVVDNLALGHGYARGMGGRINWRRQTAAAEAALRAIGYEVDVRALVEDLQPVERTAVAIARALQSAQGEMSVLVLDEPTATMPKAEVQRLFEIINTVRQQGVGILYVSHHLEEVFELADRVTVLVDGHRVATKRCSELDQRGLVDLMTGGVVDEARQRSTTVPGEPLLALRGVRGAEIVELDLQVLAGEVVGVAGITGSGREELCSLIFGAKPREGRVTVRGRELPALRPHTACALGMALVPANRLRDGIVSGLNVRENANLTTVRRLARHVRIRPRDDRRQAASISTKMSVKAPSLESPIESLSGGNQQKVVLGKWLQTDPHVLLLDEPTQGVDIKAKAEIHHLIDDVASKGVAVLVCSSDEAELERLCDRVLVLRHGRVVSEFNGAEVQTRRLVHTSLGLTS</sequence>
<dbReference type="CDD" id="cd03215">
    <property type="entry name" value="ABC_Carb_Monos_II"/>
    <property type="match status" value="1"/>
</dbReference>
<feature type="domain" description="ABC transporter" evidence="5">
    <location>
        <begin position="10"/>
        <end position="503"/>
    </location>
</feature>
<evidence type="ECO:0000313" key="6">
    <source>
        <dbReference type="EMBL" id="SNX96021.1"/>
    </source>
</evidence>
<dbReference type="CDD" id="cd03216">
    <property type="entry name" value="ABC_Carb_Monos_I"/>
    <property type="match status" value="1"/>
</dbReference>
<dbReference type="PANTHER" id="PTHR43790">
    <property type="entry name" value="CARBOHYDRATE TRANSPORT ATP-BINDING PROTEIN MG119-RELATED"/>
    <property type="match status" value="1"/>
</dbReference>
<keyword evidence="7" id="KW-1185">Reference proteome</keyword>
<organism evidence="6 7">
    <name type="scientific">Geodermatophilus sabuli</name>
    <dbReference type="NCBI Taxonomy" id="1564158"/>
    <lineage>
        <taxon>Bacteria</taxon>
        <taxon>Bacillati</taxon>
        <taxon>Actinomycetota</taxon>
        <taxon>Actinomycetes</taxon>
        <taxon>Geodermatophilales</taxon>
        <taxon>Geodermatophilaceae</taxon>
        <taxon>Geodermatophilus</taxon>
    </lineage>
</organism>
<proteinExistence type="predicted"/>
<evidence type="ECO:0000259" key="5">
    <source>
        <dbReference type="PROSITE" id="PS50893"/>
    </source>
</evidence>
<name>A0A285ED92_9ACTN</name>
<gene>
    <name evidence="6" type="ORF">SAMN06893097_103190</name>
</gene>
<dbReference type="InterPro" id="IPR050107">
    <property type="entry name" value="ABC_carbohydrate_import_ATPase"/>
</dbReference>
<dbReference type="PROSITE" id="PS50893">
    <property type="entry name" value="ABC_TRANSPORTER_2"/>
    <property type="match status" value="1"/>
</dbReference>
<protein>
    <submittedName>
        <fullName evidence="6">Monosaccharide ABC transporter ATP-binding protein, CUT2 family</fullName>
    </submittedName>
</protein>
<dbReference type="EMBL" id="OBDO01000003">
    <property type="protein sequence ID" value="SNX96021.1"/>
    <property type="molecule type" value="Genomic_DNA"/>
</dbReference>
<dbReference type="InterPro" id="IPR027417">
    <property type="entry name" value="P-loop_NTPase"/>
</dbReference>
<keyword evidence="1" id="KW-0813">Transport</keyword>
<dbReference type="Gene3D" id="3.40.50.300">
    <property type="entry name" value="P-loop containing nucleotide triphosphate hydrolases"/>
    <property type="match status" value="2"/>
</dbReference>
<dbReference type="Proteomes" id="UP000219514">
    <property type="component" value="Unassembled WGS sequence"/>
</dbReference>
<accession>A0A285ED92</accession>
<evidence type="ECO:0000256" key="1">
    <source>
        <dbReference type="ARBA" id="ARBA00022448"/>
    </source>
</evidence>
<evidence type="ECO:0000313" key="7">
    <source>
        <dbReference type="Proteomes" id="UP000219514"/>
    </source>
</evidence>
<dbReference type="PROSITE" id="PS00211">
    <property type="entry name" value="ABC_TRANSPORTER_1"/>
    <property type="match status" value="1"/>
</dbReference>
<dbReference type="OrthoDB" id="3311037at2"/>
<dbReference type="SUPFAM" id="SSF52540">
    <property type="entry name" value="P-loop containing nucleoside triphosphate hydrolases"/>
    <property type="match status" value="2"/>
</dbReference>
<dbReference type="RefSeq" id="WP_097206047.1">
    <property type="nucleotide sequence ID" value="NZ_OBDO01000003.1"/>
</dbReference>
<dbReference type="InterPro" id="IPR003593">
    <property type="entry name" value="AAA+_ATPase"/>
</dbReference>
<dbReference type="GO" id="GO:0005524">
    <property type="term" value="F:ATP binding"/>
    <property type="evidence" value="ECO:0007669"/>
    <property type="project" value="UniProtKB-KW"/>
</dbReference>
<dbReference type="PANTHER" id="PTHR43790:SF9">
    <property type="entry name" value="GALACTOFURANOSE TRANSPORTER ATP-BINDING PROTEIN YTFR"/>
    <property type="match status" value="1"/>
</dbReference>
<keyword evidence="4 6" id="KW-0067">ATP-binding</keyword>
<dbReference type="SMART" id="SM00382">
    <property type="entry name" value="AAA"/>
    <property type="match status" value="2"/>
</dbReference>